<dbReference type="GO" id="GO:0006367">
    <property type="term" value="P:transcription initiation at RNA polymerase II promoter"/>
    <property type="evidence" value="ECO:0007669"/>
    <property type="project" value="InterPro"/>
</dbReference>
<evidence type="ECO:0000256" key="1">
    <source>
        <dbReference type="ARBA" id="ARBA00008947"/>
    </source>
</evidence>
<keyword evidence="7" id="KW-1185">Reference proteome</keyword>
<keyword evidence="3" id="KW-0804">Transcription</keyword>
<dbReference type="SMART" id="SM00531">
    <property type="entry name" value="TFIIE"/>
    <property type="match status" value="1"/>
</dbReference>
<dbReference type="InterPro" id="IPR021600">
    <property type="entry name" value="TFIIE_asu_C"/>
</dbReference>
<dbReference type="SUPFAM" id="SSF57783">
    <property type="entry name" value="Zinc beta-ribbon"/>
    <property type="match status" value="1"/>
</dbReference>
<evidence type="ECO:0000259" key="5">
    <source>
        <dbReference type="PROSITE" id="PS51344"/>
    </source>
</evidence>
<evidence type="ECO:0000256" key="3">
    <source>
        <dbReference type="ARBA" id="ARBA00023163"/>
    </source>
</evidence>
<evidence type="ECO:0000313" key="7">
    <source>
        <dbReference type="Proteomes" id="UP001212997"/>
    </source>
</evidence>
<proteinExistence type="inferred from homology"/>
<dbReference type="Gene3D" id="3.30.40.10">
    <property type="entry name" value="Zinc/RING finger domain, C3HC4 (zinc finger)"/>
    <property type="match status" value="1"/>
</dbReference>
<dbReference type="Pfam" id="PF02002">
    <property type="entry name" value="TFIIE_alpha"/>
    <property type="match status" value="1"/>
</dbReference>
<dbReference type="Pfam" id="PF11521">
    <property type="entry name" value="TFIIE-A_C"/>
    <property type="match status" value="1"/>
</dbReference>
<feature type="region of interest" description="Disordered" evidence="4">
    <location>
        <begin position="355"/>
        <end position="429"/>
    </location>
</feature>
<dbReference type="AlphaFoldDB" id="A0AAD5YI40"/>
<gene>
    <name evidence="6" type="ORF">NLI96_g4391</name>
</gene>
<name>A0AAD5YI40_9APHY</name>
<dbReference type="InterPro" id="IPR017919">
    <property type="entry name" value="TFIIE/TFIIEa_HTH"/>
</dbReference>
<sequence>MSSLPKEDQESLRLLVQHVARAFYEPRYTIVLDQLVRHPVLKDDDLAGRMGLQLKELNKVMAVLENDKLVRIHRQNELKEGAQRSVGKQYFYIDYQHFCNVVKWRVAKMRKVIDSKLRNDLHNKGYVCPQCGKSFSPLEADKVIDFSTGTFNCDICRAELIDNENVESVKGSQDRMQRFHWQIRFITEGLKKTEAMVLPPFDVAVWIKANIIDAERGKAAQSGDLKIAGSSGVKQDHSIGVILSGDKDEATQRQERDKEAAAKRAQNVLPSWHLKSTISGDLTALGIKESAKAEEAAAAMALADAEKLPSSNDAILRELKKLPLPHMQEDVKPQIVESQEADYYDQYYASLAASAAPSTQDTPAIPDLGSDFGAEEEDVKPSVEYLDTLNGYRKRSRSREDEGYGSASKLPRMNGDALNGFPPSETPLENGVAEEASLPATDDPIVYVNGEPVPFSQVTEEHQDLMTPEEYTAYYEVMTSLS</sequence>
<evidence type="ECO:0000313" key="6">
    <source>
        <dbReference type="EMBL" id="KAJ3486221.1"/>
    </source>
</evidence>
<organism evidence="6 7">
    <name type="scientific">Meripilus lineatus</name>
    <dbReference type="NCBI Taxonomy" id="2056292"/>
    <lineage>
        <taxon>Eukaryota</taxon>
        <taxon>Fungi</taxon>
        <taxon>Dikarya</taxon>
        <taxon>Basidiomycota</taxon>
        <taxon>Agaricomycotina</taxon>
        <taxon>Agaricomycetes</taxon>
        <taxon>Polyporales</taxon>
        <taxon>Meripilaceae</taxon>
        <taxon>Meripilus</taxon>
    </lineage>
</organism>
<dbReference type="PANTHER" id="PTHR13097:SF7">
    <property type="entry name" value="GENERAL TRANSCRIPTION FACTOR IIE SUBUNIT 1"/>
    <property type="match status" value="1"/>
</dbReference>
<protein>
    <recommendedName>
        <fullName evidence="5">HTH TFE/IIEalpha-type domain-containing protein</fullName>
    </recommendedName>
</protein>
<evidence type="ECO:0000256" key="4">
    <source>
        <dbReference type="SAM" id="MobiDB-lite"/>
    </source>
</evidence>
<dbReference type="EMBL" id="JANAWD010000128">
    <property type="protein sequence ID" value="KAJ3486221.1"/>
    <property type="molecule type" value="Genomic_DNA"/>
</dbReference>
<dbReference type="InterPro" id="IPR039997">
    <property type="entry name" value="TFE"/>
</dbReference>
<keyword evidence="2" id="KW-0805">Transcription regulation</keyword>
<dbReference type="PANTHER" id="PTHR13097">
    <property type="entry name" value="TRANSCRIPTION INITIATION FACTOR IIE, ALPHA SUBUNIT"/>
    <property type="match status" value="1"/>
</dbReference>
<dbReference type="Proteomes" id="UP001212997">
    <property type="component" value="Unassembled WGS sequence"/>
</dbReference>
<dbReference type="InterPro" id="IPR024550">
    <property type="entry name" value="TFIIEa/SarR/Rpc3_HTH_dom"/>
</dbReference>
<feature type="domain" description="HTH TFE/IIEalpha-type" evidence="5">
    <location>
        <begin position="12"/>
        <end position="103"/>
    </location>
</feature>
<comment type="similarity">
    <text evidence="1">Belongs to the TFIIE alpha subunit family.</text>
</comment>
<dbReference type="GO" id="GO:0005673">
    <property type="term" value="C:transcription factor TFIIE complex"/>
    <property type="evidence" value="ECO:0007669"/>
    <property type="project" value="TreeGrafter"/>
</dbReference>
<comment type="caution">
    <text evidence="6">The sequence shown here is derived from an EMBL/GenBank/DDBJ whole genome shotgun (WGS) entry which is preliminary data.</text>
</comment>
<dbReference type="InterPro" id="IPR013083">
    <property type="entry name" value="Znf_RING/FYVE/PHD"/>
</dbReference>
<evidence type="ECO:0000256" key="2">
    <source>
        <dbReference type="ARBA" id="ARBA00023015"/>
    </source>
</evidence>
<dbReference type="InterPro" id="IPR002853">
    <property type="entry name" value="TFIIE_asu"/>
</dbReference>
<dbReference type="PROSITE" id="PS51344">
    <property type="entry name" value="HTH_TFE_IIE"/>
    <property type="match status" value="1"/>
</dbReference>
<reference evidence="6" key="1">
    <citation type="submission" date="2022-07" db="EMBL/GenBank/DDBJ databases">
        <title>Genome Sequence of Physisporinus lineatus.</title>
        <authorList>
            <person name="Buettner E."/>
        </authorList>
    </citation>
    <scope>NUCLEOTIDE SEQUENCE</scope>
    <source>
        <strain evidence="6">VT162</strain>
    </source>
</reference>
<accession>A0AAD5YI40</accession>